<reference evidence="2" key="1">
    <citation type="submission" date="2022-11" db="UniProtKB">
        <authorList>
            <consortium name="WormBaseParasite"/>
        </authorList>
    </citation>
    <scope>IDENTIFICATION</scope>
</reference>
<protein>
    <submittedName>
        <fullName evidence="2">Uncharacterized protein</fullName>
    </submittedName>
</protein>
<dbReference type="Proteomes" id="UP000887578">
    <property type="component" value="Unplaced"/>
</dbReference>
<accession>A0A914QSU5</accession>
<organism evidence="1 2">
    <name type="scientific">Panagrolaimus davidi</name>
    <dbReference type="NCBI Taxonomy" id="227884"/>
    <lineage>
        <taxon>Eukaryota</taxon>
        <taxon>Metazoa</taxon>
        <taxon>Ecdysozoa</taxon>
        <taxon>Nematoda</taxon>
        <taxon>Chromadorea</taxon>
        <taxon>Rhabditida</taxon>
        <taxon>Tylenchina</taxon>
        <taxon>Panagrolaimomorpha</taxon>
        <taxon>Panagrolaimoidea</taxon>
        <taxon>Panagrolaimidae</taxon>
        <taxon>Panagrolaimus</taxon>
    </lineage>
</organism>
<evidence type="ECO:0000313" key="1">
    <source>
        <dbReference type="Proteomes" id="UP000887578"/>
    </source>
</evidence>
<sequence length="76" mass="8709">MIVWRIVLELGGAEVDVMDLLEEVAINPSLIKDIVPFIVGQESPEKQATLSWNFNDLFLWASFENSELDLQKDIFK</sequence>
<evidence type="ECO:0000313" key="2">
    <source>
        <dbReference type="WBParaSite" id="PDA_v2.g30477.t1"/>
    </source>
</evidence>
<keyword evidence="1" id="KW-1185">Reference proteome</keyword>
<proteinExistence type="predicted"/>
<dbReference type="AlphaFoldDB" id="A0A914QSU5"/>
<name>A0A914QSU5_9BILA</name>
<dbReference type="WBParaSite" id="PDA_v2.g30477.t1">
    <property type="protein sequence ID" value="PDA_v2.g30477.t1"/>
    <property type="gene ID" value="PDA_v2.g30477"/>
</dbReference>